<reference evidence="5 6" key="1">
    <citation type="journal article" date="2016" name="Proc. Natl. Acad. Sci. U.S.A.">
        <title>Comparative genomics of biotechnologically important yeasts.</title>
        <authorList>
            <person name="Riley R."/>
            <person name="Haridas S."/>
            <person name="Wolfe K.H."/>
            <person name="Lopes M.R."/>
            <person name="Hittinger C.T."/>
            <person name="Goeker M."/>
            <person name="Salamov A.A."/>
            <person name="Wisecaver J.H."/>
            <person name="Long T.M."/>
            <person name="Calvey C.H."/>
            <person name="Aerts A.L."/>
            <person name="Barry K.W."/>
            <person name="Choi C."/>
            <person name="Clum A."/>
            <person name="Coughlan A.Y."/>
            <person name="Deshpande S."/>
            <person name="Douglass A.P."/>
            <person name="Hanson S.J."/>
            <person name="Klenk H.-P."/>
            <person name="LaButti K.M."/>
            <person name="Lapidus A."/>
            <person name="Lindquist E.A."/>
            <person name="Lipzen A.M."/>
            <person name="Meier-Kolthoff J.P."/>
            <person name="Ohm R.A."/>
            <person name="Otillar R.P."/>
            <person name="Pangilinan J.L."/>
            <person name="Peng Y."/>
            <person name="Rokas A."/>
            <person name="Rosa C.A."/>
            <person name="Scheuner C."/>
            <person name="Sibirny A.A."/>
            <person name="Slot J.C."/>
            <person name="Stielow J.B."/>
            <person name="Sun H."/>
            <person name="Kurtzman C.P."/>
            <person name="Blackwell M."/>
            <person name="Grigoriev I.V."/>
            <person name="Jeffries T.W."/>
        </authorList>
    </citation>
    <scope>NUCLEOTIDE SEQUENCE [LARGE SCALE GENOMIC DNA]</scope>
    <source>
        <strain evidence="5 6">NRRL Y-11557</strain>
    </source>
</reference>
<accession>A0A1E3Q580</accession>
<dbReference type="Gene3D" id="3.90.180.10">
    <property type="entry name" value="Medium-chain alcohol dehydrogenases, catalytic domain"/>
    <property type="match status" value="1"/>
</dbReference>
<gene>
    <name evidence="5" type="ORF">LIPSTDRAFT_337345</name>
</gene>
<dbReference type="SUPFAM" id="SSF50129">
    <property type="entry name" value="GroES-like"/>
    <property type="match status" value="1"/>
</dbReference>
<evidence type="ECO:0000259" key="4">
    <source>
        <dbReference type="Pfam" id="PF08240"/>
    </source>
</evidence>
<evidence type="ECO:0000313" key="6">
    <source>
        <dbReference type="Proteomes" id="UP000094385"/>
    </source>
</evidence>
<keyword evidence="6" id="KW-1185">Reference proteome</keyword>
<feature type="non-terminal residue" evidence="5">
    <location>
        <position position="1"/>
    </location>
</feature>
<dbReference type="EMBL" id="KV454294">
    <property type="protein sequence ID" value="ODQ72846.1"/>
    <property type="molecule type" value="Genomic_DNA"/>
</dbReference>
<dbReference type="InterPro" id="IPR047109">
    <property type="entry name" value="CAD-like"/>
</dbReference>
<dbReference type="PROSITE" id="PS00059">
    <property type="entry name" value="ADH_ZINC"/>
    <property type="match status" value="1"/>
</dbReference>
<evidence type="ECO:0000256" key="3">
    <source>
        <dbReference type="ARBA" id="ARBA00023002"/>
    </source>
</evidence>
<dbReference type="GO" id="GO:0016616">
    <property type="term" value="F:oxidoreductase activity, acting on the CH-OH group of donors, NAD or NADP as acceptor"/>
    <property type="evidence" value="ECO:0007669"/>
    <property type="project" value="InterPro"/>
</dbReference>
<evidence type="ECO:0000313" key="5">
    <source>
        <dbReference type="EMBL" id="ODQ72846.1"/>
    </source>
</evidence>
<proteinExistence type="predicted"/>
<keyword evidence="1" id="KW-0479">Metal-binding</keyword>
<feature type="domain" description="Alcohol dehydrogenase-like N-terminal" evidence="4">
    <location>
        <begin position="2"/>
        <end position="85"/>
    </location>
</feature>
<name>A0A1E3Q580_LIPST</name>
<evidence type="ECO:0000256" key="2">
    <source>
        <dbReference type="ARBA" id="ARBA00022833"/>
    </source>
</evidence>
<dbReference type="InterPro" id="IPR013154">
    <property type="entry name" value="ADH-like_N"/>
</dbReference>
<dbReference type="InterPro" id="IPR002328">
    <property type="entry name" value="ADH_Zn_CS"/>
</dbReference>
<dbReference type="Pfam" id="PF08240">
    <property type="entry name" value="ADH_N"/>
    <property type="match status" value="1"/>
</dbReference>
<dbReference type="STRING" id="675824.A0A1E3Q580"/>
<keyword evidence="2" id="KW-0862">Zinc</keyword>
<organism evidence="5 6">
    <name type="scientific">Lipomyces starkeyi NRRL Y-11557</name>
    <dbReference type="NCBI Taxonomy" id="675824"/>
    <lineage>
        <taxon>Eukaryota</taxon>
        <taxon>Fungi</taxon>
        <taxon>Dikarya</taxon>
        <taxon>Ascomycota</taxon>
        <taxon>Saccharomycotina</taxon>
        <taxon>Lipomycetes</taxon>
        <taxon>Lipomycetales</taxon>
        <taxon>Lipomycetaceae</taxon>
        <taxon>Lipomyces</taxon>
    </lineage>
</organism>
<dbReference type="InterPro" id="IPR011032">
    <property type="entry name" value="GroES-like_sf"/>
</dbReference>
<dbReference type="AlphaFoldDB" id="A0A1E3Q580"/>
<evidence type="ECO:0000256" key="1">
    <source>
        <dbReference type="ARBA" id="ARBA00022723"/>
    </source>
</evidence>
<sequence length="157" mass="16828">LYCGICHSDIHQVRINWGPNGYGYPVVPGHEIVGKVFRVGADVSKFKVGDSVGGGGMVDSCQTCATCKNDREQDCESTTFTYGSIDVVMALVLMVATPRRLLSQRSLCFPSLKALTLLEPRHSFVLAPQLTPRSVAGVHRGSKVGVVGPGRLGYMAC</sequence>
<dbReference type="PANTHER" id="PTHR42683">
    <property type="entry name" value="ALDEHYDE REDUCTASE"/>
    <property type="match status" value="1"/>
</dbReference>
<dbReference type="Proteomes" id="UP000094385">
    <property type="component" value="Unassembled WGS sequence"/>
</dbReference>
<dbReference type="GO" id="GO:0008270">
    <property type="term" value="F:zinc ion binding"/>
    <property type="evidence" value="ECO:0007669"/>
    <property type="project" value="InterPro"/>
</dbReference>
<keyword evidence="3" id="KW-0560">Oxidoreductase</keyword>
<dbReference type="OrthoDB" id="1879366at2759"/>
<protein>
    <recommendedName>
        <fullName evidence="4">Alcohol dehydrogenase-like N-terminal domain-containing protein</fullName>
    </recommendedName>
</protein>